<accession>B0RL34</accession>
<keyword evidence="1" id="KW-0614">Plasmid</keyword>
<dbReference type="AlphaFoldDB" id="B0RL34"/>
<reference evidence="1" key="1">
    <citation type="journal article" date="2008" name="J. Bacteriol.">
        <title>Genetic and functional properties of the self-transmissible Yersinia enterocolitica plasmid pYE854, which mobilizes the virulence plasmid pYV.</title>
        <authorList>
            <person name="Hammerl J.A."/>
            <person name="Klein I."/>
            <person name="Lanka E."/>
            <person name="Appel B."/>
            <person name="Hertwig S."/>
        </authorList>
    </citation>
    <scope>NUCLEOTIDE SEQUENCE [LARGE SCALE GENOMIC DNA]</scope>
    <source>
        <strain evidence="1">29854</strain>
        <plasmid evidence="1">pYE854</plasmid>
    </source>
</reference>
<geneLocation type="plasmid" evidence="1">
    <name>pYE854</name>
</geneLocation>
<name>B0RL34_YEREN</name>
<sequence>MRTAVICMSLWAKLSGNAKSSLLYLLFTFKPIQMKISTSPPIRFLIGVEKRCYQGCVQTM</sequence>
<organism evidence="1">
    <name type="scientific">Yersinia enterocolitica</name>
    <dbReference type="NCBI Taxonomy" id="630"/>
    <lineage>
        <taxon>Bacteria</taxon>
        <taxon>Pseudomonadati</taxon>
        <taxon>Pseudomonadota</taxon>
        <taxon>Gammaproteobacteria</taxon>
        <taxon>Enterobacterales</taxon>
        <taxon>Yersiniaceae</taxon>
        <taxon>Yersinia</taxon>
    </lineage>
</organism>
<proteinExistence type="predicted"/>
<evidence type="ECO:0000313" key="1">
    <source>
        <dbReference type="EMBL" id="CAP20280.1"/>
    </source>
</evidence>
<protein>
    <submittedName>
        <fullName evidence="1">Uncharacterized protein</fullName>
    </submittedName>
</protein>
<dbReference type="EMBL" id="AM905950">
    <property type="protein sequence ID" value="CAP20280.1"/>
    <property type="molecule type" value="Genomic_DNA"/>
</dbReference>